<dbReference type="Proteomes" id="UP001371305">
    <property type="component" value="Unassembled WGS sequence"/>
</dbReference>
<dbReference type="RefSeq" id="WP_341407628.1">
    <property type="nucleotide sequence ID" value="NZ_JBBUKT010000014.1"/>
</dbReference>
<protein>
    <submittedName>
        <fullName evidence="8">VWA domain-containing protein</fullName>
    </submittedName>
</protein>
<dbReference type="Gene3D" id="3.40.50.410">
    <property type="entry name" value="von Willebrand factor, type A domain"/>
    <property type="match status" value="1"/>
</dbReference>
<dbReference type="Pfam" id="PF13519">
    <property type="entry name" value="VWA_2"/>
    <property type="match status" value="1"/>
</dbReference>
<sequence>MTLAQPAWLLLLLVLPLFVIGAVLTARLRRKQWAAFAAPRLRSKLLRRASPLPRWLAFSFLLASVVLLAIGLARPQTTRGLETETTKGRNVLLALDLSRSMLVTDLKPNRLTQAKTLCYDLMEALPGDRIGVIAFAGEPYLVAPLTPDHAAVRETIDQLDTDYIPVGGTNLEGTLEMAIKTLKETGQKENALILMTDGDETTGKMMKLAAEAKRAGIYVFTIGMGTELGDFVPDKDFSDGRHRDTAGNVVRSALNAEPLKRMALETGGRFAAATSATSIPEMVKLAISDMEQFEITGREHFVPNEYYQWFVLPGILMLMTSVIAGTRWRGLGPASAATATALMLLFPQPARASVEEDARRALAEGRHEEAANYFKGLAMSEQDPERIARYRLAEGNAAYAQGDLQSARSAFSAALKSDDPRVRAAAHHGMGSVLFGSGWKRLSRDAAYPNVGPKEGEKKPDAFGRIADSILGLSKDEKKPEEGKPTDPMETFDTMVREALSKWMQSEAPDSGDSAGFAQFNDVLSDWMDGVKHFDSALRYDSSLESARHNRALTVKYLKKLREILEEVSENAQQLQPQPGQGQGQAQGQPQPGEGEGGDQEGEGQGGDKPKDGKGGEGDKQNQGKKGGDRPQDGKGDKDGDKNGGSKPKAGETPEDAARRILRENADFEKGALNPGRMEYRQPEKDW</sequence>
<gene>
    <name evidence="8" type="ORF">WKV53_25315</name>
</gene>
<keyword evidence="3 6" id="KW-1133">Transmembrane helix</keyword>
<feature type="transmembrane region" description="Helical" evidence="6">
    <location>
        <begin position="6"/>
        <end position="26"/>
    </location>
</feature>
<name>A0ABU9B1G0_9BACT</name>
<reference evidence="8 9" key="1">
    <citation type="submission" date="2024-04" db="EMBL/GenBank/DDBJ databases">
        <title>Luteolibacter sp. isolated from soil.</title>
        <authorList>
            <person name="An J."/>
        </authorList>
    </citation>
    <scope>NUCLEOTIDE SEQUENCE [LARGE SCALE GENOMIC DNA]</scope>
    <source>
        <strain evidence="8 9">Y139</strain>
    </source>
</reference>
<dbReference type="EMBL" id="JBBUKT010000014">
    <property type="protein sequence ID" value="MEK7953861.1"/>
    <property type="molecule type" value="Genomic_DNA"/>
</dbReference>
<proteinExistence type="predicted"/>
<feature type="compositionally biased region" description="Low complexity" evidence="5">
    <location>
        <begin position="573"/>
        <end position="593"/>
    </location>
</feature>
<dbReference type="Gene3D" id="1.25.40.10">
    <property type="entry name" value="Tetratricopeptide repeat domain"/>
    <property type="match status" value="1"/>
</dbReference>
<evidence type="ECO:0000313" key="9">
    <source>
        <dbReference type="Proteomes" id="UP001371305"/>
    </source>
</evidence>
<keyword evidence="1" id="KW-1003">Cell membrane</keyword>
<evidence type="ECO:0000313" key="8">
    <source>
        <dbReference type="EMBL" id="MEK7953861.1"/>
    </source>
</evidence>
<evidence type="ECO:0000256" key="5">
    <source>
        <dbReference type="SAM" id="MobiDB-lite"/>
    </source>
</evidence>
<organism evidence="8 9">
    <name type="scientific">Luteolibacter soli</name>
    <dbReference type="NCBI Taxonomy" id="3135280"/>
    <lineage>
        <taxon>Bacteria</taxon>
        <taxon>Pseudomonadati</taxon>
        <taxon>Verrucomicrobiota</taxon>
        <taxon>Verrucomicrobiia</taxon>
        <taxon>Verrucomicrobiales</taxon>
        <taxon>Verrucomicrobiaceae</taxon>
        <taxon>Luteolibacter</taxon>
    </lineage>
</organism>
<evidence type="ECO:0000256" key="6">
    <source>
        <dbReference type="SAM" id="Phobius"/>
    </source>
</evidence>
<dbReference type="SUPFAM" id="SSF53300">
    <property type="entry name" value="vWA-like"/>
    <property type="match status" value="1"/>
</dbReference>
<dbReference type="PANTHER" id="PTHR22550">
    <property type="entry name" value="SPORE GERMINATION PROTEIN"/>
    <property type="match status" value="1"/>
</dbReference>
<dbReference type="InterPro" id="IPR011990">
    <property type="entry name" value="TPR-like_helical_dom_sf"/>
</dbReference>
<dbReference type="InterPro" id="IPR002035">
    <property type="entry name" value="VWF_A"/>
</dbReference>
<evidence type="ECO:0000256" key="3">
    <source>
        <dbReference type="ARBA" id="ARBA00022989"/>
    </source>
</evidence>
<dbReference type="SUPFAM" id="SSF48452">
    <property type="entry name" value="TPR-like"/>
    <property type="match status" value="1"/>
</dbReference>
<feature type="transmembrane region" description="Helical" evidence="6">
    <location>
        <begin position="52"/>
        <end position="73"/>
    </location>
</feature>
<feature type="compositionally biased region" description="Basic and acidic residues" evidence="5">
    <location>
        <begin position="606"/>
        <end position="670"/>
    </location>
</feature>
<comment type="caution">
    <text evidence="8">The sequence shown here is derived from an EMBL/GenBank/DDBJ whole genome shotgun (WGS) entry which is preliminary data.</text>
</comment>
<dbReference type="SMART" id="SM00327">
    <property type="entry name" value="VWA"/>
    <property type="match status" value="1"/>
</dbReference>
<evidence type="ECO:0000256" key="2">
    <source>
        <dbReference type="ARBA" id="ARBA00022692"/>
    </source>
</evidence>
<feature type="domain" description="VWFA" evidence="7">
    <location>
        <begin position="90"/>
        <end position="290"/>
    </location>
</feature>
<dbReference type="InterPro" id="IPR050768">
    <property type="entry name" value="UPF0353/GerABKA_families"/>
</dbReference>
<keyword evidence="9" id="KW-1185">Reference proteome</keyword>
<evidence type="ECO:0000259" key="7">
    <source>
        <dbReference type="PROSITE" id="PS50234"/>
    </source>
</evidence>
<feature type="region of interest" description="Disordered" evidence="5">
    <location>
        <begin position="569"/>
        <end position="687"/>
    </location>
</feature>
<evidence type="ECO:0000256" key="4">
    <source>
        <dbReference type="ARBA" id="ARBA00023136"/>
    </source>
</evidence>
<dbReference type="PROSITE" id="PS50234">
    <property type="entry name" value="VWFA"/>
    <property type="match status" value="1"/>
</dbReference>
<evidence type="ECO:0000256" key="1">
    <source>
        <dbReference type="ARBA" id="ARBA00022475"/>
    </source>
</evidence>
<keyword evidence="2 6" id="KW-0812">Transmembrane</keyword>
<keyword evidence="4 6" id="KW-0472">Membrane</keyword>
<accession>A0ABU9B1G0</accession>
<dbReference type="InterPro" id="IPR036465">
    <property type="entry name" value="vWFA_dom_sf"/>
</dbReference>
<feature type="compositionally biased region" description="Basic and acidic residues" evidence="5">
    <location>
        <begin position="678"/>
        <end position="687"/>
    </location>
</feature>
<dbReference type="PANTHER" id="PTHR22550:SF5">
    <property type="entry name" value="LEUCINE ZIPPER PROTEIN 4"/>
    <property type="match status" value="1"/>
</dbReference>